<evidence type="ECO:0000313" key="2">
    <source>
        <dbReference type="EMBL" id="GCC31298.1"/>
    </source>
</evidence>
<dbReference type="EMBL" id="BEZZ01000355">
    <property type="protein sequence ID" value="GCC31298.1"/>
    <property type="molecule type" value="Genomic_DNA"/>
</dbReference>
<feature type="region of interest" description="Disordered" evidence="1">
    <location>
        <begin position="1"/>
        <end position="35"/>
    </location>
</feature>
<evidence type="ECO:0000256" key="1">
    <source>
        <dbReference type="SAM" id="MobiDB-lite"/>
    </source>
</evidence>
<dbReference type="AlphaFoldDB" id="A0A401SLP7"/>
<feature type="region of interest" description="Disordered" evidence="1">
    <location>
        <begin position="71"/>
        <end position="92"/>
    </location>
</feature>
<gene>
    <name evidence="2" type="ORF">chiPu_0009755</name>
</gene>
<feature type="compositionally biased region" description="Gly residues" evidence="1">
    <location>
        <begin position="71"/>
        <end position="82"/>
    </location>
</feature>
<keyword evidence="3" id="KW-1185">Reference proteome</keyword>
<comment type="caution">
    <text evidence="2">The sequence shown here is derived from an EMBL/GenBank/DDBJ whole genome shotgun (WGS) entry which is preliminary data.</text>
</comment>
<proteinExistence type="predicted"/>
<sequence>MNSLISGVSNRFPSRVPVVPPPPIGGGSGQSAVAAGESLRRGWPWRCQSAQGGRDRIRLAGSRINRYEAANGGGETKEGGAGIDLWGGKKPD</sequence>
<reference evidence="2 3" key="1">
    <citation type="journal article" date="2018" name="Nat. Ecol. Evol.">
        <title>Shark genomes provide insights into elasmobranch evolution and the origin of vertebrates.</title>
        <authorList>
            <person name="Hara Y"/>
            <person name="Yamaguchi K"/>
            <person name="Onimaru K"/>
            <person name="Kadota M"/>
            <person name="Koyanagi M"/>
            <person name="Keeley SD"/>
            <person name="Tatsumi K"/>
            <person name="Tanaka K"/>
            <person name="Motone F"/>
            <person name="Kageyama Y"/>
            <person name="Nozu R"/>
            <person name="Adachi N"/>
            <person name="Nishimura O"/>
            <person name="Nakagawa R"/>
            <person name="Tanegashima C"/>
            <person name="Kiyatake I"/>
            <person name="Matsumoto R"/>
            <person name="Murakumo K"/>
            <person name="Nishida K"/>
            <person name="Terakita A"/>
            <person name="Kuratani S"/>
            <person name="Sato K"/>
            <person name="Hyodo S Kuraku.S."/>
        </authorList>
    </citation>
    <scope>NUCLEOTIDE SEQUENCE [LARGE SCALE GENOMIC DNA]</scope>
</reference>
<name>A0A401SLP7_CHIPU</name>
<protein>
    <submittedName>
        <fullName evidence="2">Uncharacterized protein</fullName>
    </submittedName>
</protein>
<feature type="compositionally biased region" description="Low complexity" evidence="1">
    <location>
        <begin position="8"/>
        <end position="17"/>
    </location>
</feature>
<dbReference type="Proteomes" id="UP000287033">
    <property type="component" value="Unassembled WGS sequence"/>
</dbReference>
<organism evidence="2 3">
    <name type="scientific">Chiloscyllium punctatum</name>
    <name type="common">Brownbanded bambooshark</name>
    <name type="synonym">Hemiscyllium punctatum</name>
    <dbReference type="NCBI Taxonomy" id="137246"/>
    <lineage>
        <taxon>Eukaryota</taxon>
        <taxon>Metazoa</taxon>
        <taxon>Chordata</taxon>
        <taxon>Craniata</taxon>
        <taxon>Vertebrata</taxon>
        <taxon>Chondrichthyes</taxon>
        <taxon>Elasmobranchii</taxon>
        <taxon>Galeomorphii</taxon>
        <taxon>Galeoidea</taxon>
        <taxon>Orectolobiformes</taxon>
        <taxon>Hemiscylliidae</taxon>
        <taxon>Chiloscyllium</taxon>
    </lineage>
</organism>
<accession>A0A401SLP7</accession>
<evidence type="ECO:0000313" key="3">
    <source>
        <dbReference type="Proteomes" id="UP000287033"/>
    </source>
</evidence>